<reference evidence="2 3" key="1">
    <citation type="submission" date="2024-04" db="EMBL/GenBank/DDBJ databases">
        <authorList>
            <person name="Fracassetti M."/>
        </authorList>
    </citation>
    <scope>NUCLEOTIDE SEQUENCE [LARGE SCALE GENOMIC DNA]</scope>
</reference>
<dbReference type="AlphaFoldDB" id="A0AAV2DYL1"/>
<proteinExistence type="predicted"/>
<dbReference type="Proteomes" id="UP001497516">
    <property type="component" value="Chromosome 3"/>
</dbReference>
<evidence type="ECO:0000256" key="1">
    <source>
        <dbReference type="SAM" id="MobiDB-lite"/>
    </source>
</evidence>
<accession>A0AAV2DYL1</accession>
<sequence length="133" mass="14560">MLLVSATFISSFLSHRIHPPPGESRPPSPESCYSSLCSSIPRLRCYDDHQPPPPSSSSSSPRAEDPDSIHSPPLHLPPTDLPKLFQVHSSFPLPYSGERFSIYESPFSALNLLPVDVVSAAAGFTLHRTRLVN</sequence>
<protein>
    <submittedName>
        <fullName evidence="2">Uncharacterized protein</fullName>
    </submittedName>
</protein>
<organism evidence="2 3">
    <name type="scientific">Linum trigynum</name>
    <dbReference type="NCBI Taxonomy" id="586398"/>
    <lineage>
        <taxon>Eukaryota</taxon>
        <taxon>Viridiplantae</taxon>
        <taxon>Streptophyta</taxon>
        <taxon>Embryophyta</taxon>
        <taxon>Tracheophyta</taxon>
        <taxon>Spermatophyta</taxon>
        <taxon>Magnoliopsida</taxon>
        <taxon>eudicotyledons</taxon>
        <taxon>Gunneridae</taxon>
        <taxon>Pentapetalae</taxon>
        <taxon>rosids</taxon>
        <taxon>fabids</taxon>
        <taxon>Malpighiales</taxon>
        <taxon>Linaceae</taxon>
        <taxon>Linum</taxon>
    </lineage>
</organism>
<evidence type="ECO:0000313" key="2">
    <source>
        <dbReference type="EMBL" id="CAL1378613.1"/>
    </source>
</evidence>
<name>A0AAV2DYL1_9ROSI</name>
<feature type="region of interest" description="Disordered" evidence="1">
    <location>
        <begin position="44"/>
        <end position="81"/>
    </location>
</feature>
<gene>
    <name evidence="2" type="ORF">LTRI10_LOCUS20185</name>
</gene>
<dbReference type="EMBL" id="OZ034816">
    <property type="protein sequence ID" value="CAL1378613.1"/>
    <property type="molecule type" value="Genomic_DNA"/>
</dbReference>
<keyword evidence="3" id="KW-1185">Reference proteome</keyword>
<evidence type="ECO:0000313" key="3">
    <source>
        <dbReference type="Proteomes" id="UP001497516"/>
    </source>
</evidence>